<reference evidence="2" key="1">
    <citation type="journal article" date="2019" name="Int. J. Syst. Evol. Microbiol.">
        <title>The Global Catalogue of Microorganisms (GCM) 10K type strain sequencing project: providing services to taxonomists for standard genome sequencing and annotation.</title>
        <authorList>
            <consortium name="The Broad Institute Genomics Platform"/>
            <consortium name="The Broad Institute Genome Sequencing Center for Infectious Disease"/>
            <person name="Wu L."/>
            <person name="Ma J."/>
        </authorList>
    </citation>
    <scope>NUCLEOTIDE SEQUENCE [LARGE SCALE GENOMIC DNA]</scope>
    <source>
        <strain evidence="2">CGMCC 4.7204</strain>
    </source>
</reference>
<dbReference type="EMBL" id="JBHSBA010000005">
    <property type="protein sequence ID" value="MFC4125535.1"/>
    <property type="molecule type" value="Genomic_DNA"/>
</dbReference>
<evidence type="ECO:0000313" key="2">
    <source>
        <dbReference type="Proteomes" id="UP001595767"/>
    </source>
</evidence>
<dbReference type="RefSeq" id="WP_378549756.1">
    <property type="nucleotide sequence ID" value="NZ_JBHSBA010000005.1"/>
</dbReference>
<keyword evidence="2" id="KW-1185">Reference proteome</keyword>
<comment type="caution">
    <text evidence="1">The sequence shown here is derived from an EMBL/GenBank/DDBJ whole genome shotgun (WGS) entry which is preliminary data.</text>
</comment>
<name>A0ABV8L480_9NOCA</name>
<dbReference type="Proteomes" id="UP001595767">
    <property type="component" value="Unassembled WGS sequence"/>
</dbReference>
<protein>
    <submittedName>
        <fullName evidence="1">Uncharacterized protein</fullName>
    </submittedName>
</protein>
<gene>
    <name evidence="1" type="ORF">ACFOW8_11400</name>
</gene>
<accession>A0ABV8L480</accession>
<sequence>MFSSPEASACRALPVHVTGAADPTPGEPVVATHRVTYSDRLKVFIGEYEDVDSFLRPLRRLDGRQRYALDLTVLPEPMPATEITAAVSAARGTRALWCAGSAEAMTVQLRQTVDHVSRRYTLGMPGSRLGLPTVYLPHGDDDTYVYADEVFTAESAAEIFRSFFLEGTVPASLQHREIID</sequence>
<proteinExistence type="predicted"/>
<organism evidence="1 2">
    <name type="scientific">Nocardia rhizosphaerae</name>
    <dbReference type="NCBI Taxonomy" id="1691571"/>
    <lineage>
        <taxon>Bacteria</taxon>
        <taxon>Bacillati</taxon>
        <taxon>Actinomycetota</taxon>
        <taxon>Actinomycetes</taxon>
        <taxon>Mycobacteriales</taxon>
        <taxon>Nocardiaceae</taxon>
        <taxon>Nocardia</taxon>
    </lineage>
</organism>
<evidence type="ECO:0000313" key="1">
    <source>
        <dbReference type="EMBL" id="MFC4125535.1"/>
    </source>
</evidence>